<evidence type="ECO:0000313" key="4">
    <source>
        <dbReference type="Proteomes" id="UP001589587"/>
    </source>
</evidence>
<evidence type="ECO:0000256" key="1">
    <source>
        <dbReference type="ARBA" id="ARBA00009570"/>
    </source>
</evidence>
<evidence type="ECO:0000256" key="2">
    <source>
        <dbReference type="ARBA" id="ARBA00023002"/>
    </source>
</evidence>
<dbReference type="Gene3D" id="3.10.450.50">
    <property type="match status" value="1"/>
</dbReference>
<proteinExistence type="inferred from homology"/>
<evidence type="ECO:0000313" key="3">
    <source>
        <dbReference type="EMBL" id="MFB9783636.1"/>
    </source>
</evidence>
<dbReference type="RefSeq" id="WP_054781261.1">
    <property type="nucleotide sequence ID" value="NZ_JBHMAS010000071.1"/>
</dbReference>
<gene>
    <name evidence="3" type="ORF">ACFFQ6_28435</name>
</gene>
<accession>A0ABV5XMI3</accession>
<keyword evidence="4" id="KW-1185">Reference proteome</keyword>
<sequence>MSNVQVDPGPVLSVSDTQLRQIEQFLFDEAQVLDEWRLHEWLELFTADAHYLIPATDRPEGDPSRDLFLVQDDRFLLEQRVNSLLTRAAHAEYPHSRTTRMISNIRATHGDGGRIRVRANFAVYRVRNGVIDTYVGQYRHILEYDAEQVLRYVERKSVLTLDALRPHGKVSIIL</sequence>
<dbReference type="InterPro" id="IPR000391">
    <property type="entry name" value="Rng_hydr_dOase-bsu"/>
</dbReference>
<keyword evidence="3" id="KW-0223">Dioxygenase</keyword>
<protein>
    <submittedName>
        <fullName evidence="3">Aromatic-ring-hydroxylating dioxygenase subunit beta</fullName>
    </submittedName>
</protein>
<organism evidence="3 4">
    <name type="scientific">Rhodococcus baikonurensis</name>
    <dbReference type="NCBI Taxonomy" id="172041"/>
    <lineage>
        <taxon>Bacteria</taxon>
        <taxon>Bacillati</taxon>
        <taxon>Actinomycetota</taxon>
        <taxon>Actinomycetes</taxon>
        <taxon>Mycobacteriales</taxon>
        <taxon>Nocardiaceae</taxon>
        <taxon>Rhodococcus</taxon>
        <taxon>Rhodococcus erythropolis group</taxon>
    </lineage>
</organism>
<comment type="caution">
    <text evidence="3">The sequence shown here is derived from an EMBL/GenBank/DDBJ whole genome shotgun (WGS) entry which is preliminary data.</text>
</comment>
<dbReference type="GO" id="GO:0051213">
    <property type="term" value="F:dioxygenase activity"/>
    <property type="evidence" value="ECO:0007669"/>
    <property type="project" value="UniProtKB-KW"/>
</dbReference>
<name>A0ABV5XMI3_9NOCA</name>
<dbReference type="InterPro" id="IPR032710">
    <property type="entry name" value="NTF2-like_dom_sf"/>
</dbReference>
<dbReference type="Pfam" id="PF00866">
    <property type="entry name" value="Ring_hydroxyl_B"/>
    <property type="match status" value="1"/>
</dbReference>
<comment type="similarity">
    <text evidence="1">Belongs to the bacterial ring-hydroxylating dioxygenase beta subunit family.</text>
</comment>
<dbReference type="SUPFAM" id="SSF54427">
    <property type="entry name" value="NTF2-like"/>
    <property type="match status" value="1"/>
</dbReference>
<keyword evidence="2" id="KW-0560">Oxidoreductase</keyword>
<dbReference type="PANTHER" id="PTHR41534:SF2">
    <property type="entry name" value="3-PHENYLPROPIONATE_CINNAMIC ACID DIOXYGENASE SUBUNIT BETA"/>
    <property type="match status" value="1"/>
</dbReference>
<dbReference type="EMBL" id="JBHMAS010000071">
    <property type="protein sequence ID" value="MFB9783636.1"/>
    <property type="molecule type" value="Genomic_DNA"/>
</dbReference>
<dbReference type="PANTHER" id="PTHR41534">
    <property type="entry name" value="BLR3401 PROTEIN"/>
    <property type="match status" value="1"/>
</dbReference>
<dbReference type="CDD" id="cd00667">
    <property type="entry name" value="ring_hydroxylating_dioxygenases_beta"/>
    <property type="match status" value="1"/>
</dbReference>
<dbReference type="Proteomes" id="UP001589587">
    <property type="component" value="Unassembled WGS sequence"/>
</dbReference>
<reference evidence="3 4" key="1">
    <citation type="submission" date="2024-09" db="EMBL/GenBank/DDBJ databases">
        <authorList>
            <person name="Sun Q."/>
            <person name="Mori K."/>
        </authorList>
    </citation>
    <scope>NUCLEOTIDE SEQUENCE [LARGE SCALE GENOMIC DNA]</scope>
    <source>
        <strain evidence="3 4">JCM 11411</strain>
    </source>
</reference>